<dbReference type="GO" id="GO:1990316">
    <property type="term" value="C:Atg1/ULK1 kinase complex"/>
    <property type="evidence" value="ECO:0007669"/>
    <property type="project" value="TreeGrafter"/>
</dbReference>
<feature type="coiled-coil region" evidence="3">
    <location>
        <begin position="914"/>
        <end position="941"/>
    </location>
</feature>
<dbReference type="Pfam" id="PF10377">
    <property type="entry name" value="ATG11"/>
    <property type="match status" value="1"/>
</dbReference>
<keyword evidence="2 3" id="KW-0175">Coiled coil</keyword>
<feature type="non-terminal residue" evidence="6">
    <location>
        <position position="1186"/>
    </location>
</feature>
<reference evidence="6" key="1">
    <citation type="submission" date="2023-06" db="EMBL/GenBank/DDBJ databases">
        <authorList>
            <person name="Delattre M."/>
        </authorList>
    </citation>
    <scope>NUCLEOTIDE SEQUENCE</scope>
    <source>
        <strain evidence="6">AF72</strain>
    </source>
</reference>
<dbReference type="GO" id="GO:0019901">
    <property type="term" value="F:protein kinase binding"/>
    <property type="evidence" value="ECO:0007669"/>
    <property type="project" value="TreeGrafter"/>
</dbReference>
<dbReference type="PANTHER" id="PTHR13222">
    <property type="entry name" value="RB1-INDUCIBLE COILED-COIL"/>
    <property type="match status" value="1"/>
</dbReference>
<feature type="region of interest" description="Disordered" evidence="4">
    <location>
        <begin position="999"/>
        <end position="1018"/>
    </location>
</feature>
<gene>
    <name evidence="6" type="ORF">MSPICULIGERA_LOCUS21196</name>
</gene>
<dbReference type="Proteomes" id="UP001177023">
    <property type="component" value="Unassembled WGS sequence"/>
</dbReference>
<evidence type="ECO:0000256" key="2">
    <source>
        <dbReference type="ARBA" id="ARBA00023054"/>
    </source>
</evidence>
<protein>
    <recommendedName>
        <fullName evidence="5">Autophagy-related protein 11 C-terminal domain-containing protein</fullName>
    </recommendedName>
</protein>
<evidence type="ECO:0000256" key="3">
    <source>
        <dbReference type="SAM" id="Coils"/>
    </source>
</evidence>
<dbReference type="InterPro" id="IPR019460">
    <property type="entry name" value="Atg11_C"/>
</dbReference>
<accession>A0AA36G7V4</accession>
<dbReference type="AlphaFoldDB" id="A0AA36G7V4"/>
<dbReference type="GO" id="GO:0000422">
    <property type="term" value="P:autophagy of mitochondrion"/>
    <property type="evidence" value="ECO:0007669"/>
    <property type="project" value="TreeGrafter"/>
</dbReference>
<keyword evidence="7" id="KW-1185">Reference proteome</keyword>
<evidence type="ECO:0000313" key="6">
    <source>
        <dbReference type="EMBL" id="CAJ0583083.1"/>
    </source>
</evidence>
<evidence type="ECO:0000256" key="4">
    <source>
        <dbReference type="SAM" id="MobiDB-lite"/>
    </source>
</evidence>
<proteinExistence type="predicted"/>
<evidence type="ECO:0000313" key="7">
    <source>
        <dbReference type="Proteomes" id="UP001177023"/>
    </source>
</evidence>
<dbReference type="GO" id="GO:0060090">
    <property type="term" value="F:molecular adaptor activity"/>
    <property type="evidence" value="ECO:0007669"/>
    <property type="project" value="TreeGrafter"/>
</dbReference>
<evidence type="ECO:0000259" key="5">
    <source>
        <dbReference type="Pfam" id="PF10377"/>
    </source>
</evidence>
<organism evidence="6 7">
    <name type="scientific">Mesorhabditis spiculigera</name>
    <dbReference type="NCBI Taxonomy" id="96644"/>
    <lineage>
        <taxon>Eukaryota</taxon>
        <taxon>Metazoa</taxon>
        <taxon>Ecdysozoa</taxon>
        <taxon>Nematoda</taxon>
        <taxon>Chromadorea</taxon>
        <taxon>Rhabditida</taxon>
        <taxon>Rhabditina</taxon>
        <taxon>Rhabditomorpha</taxon>
        <taxon>Rhabditoidea</taxon>
        <taxon>Rhabditidae</taxon>
        <taxon>Mesorhabditinae</taxon>
        <taxon>Mesorhabditis</taxon>
    </lineage>
</organism>
<feature type="compositionally biased region" description="Low complexity" evidence="4">
    <location>
        <begin position="1175"/>
        <end position="1186"/>
    </location>
</feature>
<feature type="domain" description="Autophagy-related protein 11 C-terminal" evidence="5">
    <location>
        <begin position="1061"/>
        <end position="1165"/>
    </location>
</feature>
<dbReference type="GO" id="GO:0034517">
    <property type="term" value="P:ribophagy"/>
    <property type="evidence" value="ECO:0007669"/>
    <property type="project" value="TreeGrafter"/>
</dbReference>
<dbReference type="GO" id="GO:0000045">
    <property type="term" value="P:autophagosome assembly"/>
    <property type="evidence" value="ECO:0007669"/>
    <property type="project" value="InterPro"/>
</dbReference>
<name>A0AA36G7V4_9BILA</name>
<dbReference type="EMBL" id="CATQJA010002665">
    <property type="protein sequence ID" value="CAJ0583083.1"/>
    <property type="molecule type" value="Genomic_DNA"/>
</dbReference>
<dbReference type="InterPro" id="IPR040040">
    <property type="entry name" value="ATG11"/>
</dbReference>
<dbReference type="GO" id="GO:0061709">
    <property type="term" value="P:reticulophagy"/>
    <property type="evidence" value="ECO:0007669"/>
    <property type="project" value="TreeGrafter"/>
</dbReference>
<comment type="caution">
    <text evidence="6">The sequence shown here is derived from an EMBL/GenBank/DDBJ whole genome shotgun (WGS) entry which is preliminary data.</text>
</comment>
<sequence>MDYYTIFFVNKAYAFSLDINAAAENVLRLQHAIYNEIQLKVHDQVILTSTGLTLEGHRNVSDYKGVGTAANPAYLFDRRFSRNEREDPTSSQEVKQLSHRIDEAIDQAQRVERESDPAKQYLDLPDRARDCKSAATAGVAMCARMIQEHTLMANGWNALVSNMDGSVQKMRSRAVRFQKNRDRIFGLRDKAGPLLEDFQNCLDQLKGITLPVTLLSNIGKHYEMTLHDWIQSTDANASLEELVDQVKSQFKKAEEWSSERVTHDLDRVYEQSRSADYREIKGINMRLNQLESVLVKAEDFEKIITDLVVTIVQTPQKVGPQSLVTMMDDHREAMHKIYEHLREYKKMMTMIHQSKMEILTNLKQRLSGWIVQGYEKLHLAHNEIVVFEEKYLGLKQRIDLVTQIKEAPIVYSTAVTEIIRRSTLQKEFTSWQKTHKENCGKFSAEEGKLRTDFSKKLEKHFLRCLFPGMTDELPEFYIKDVRHFDQDLPSVDREYIYTLKNEVPSLAAVLRVPKPDVYARLLVPDPTMQSTMAGMRREDSFFTNEQFHPMQNLSRAFPSGTWDEFDLSSPRDIPTFQARSPSMAYLNQSMSLHFKPAPSLQNLEECQHDALPSGTPSSSMPIQIPGMHMPQHLIRQMSKASSQFSTPDDHFDAKGQQEQFAMDGCTQRSITLEQLKPIAAELMKMKEELDMIKSEMLAAREKFEKDLSPLSANGEIFLSIRSERTAHEIKVKQLAEQLEDLVKEKEELNGKTSSLELELSESKERCFELEEDLKKKTEKLTELQEYKSGHEEQLKAVQNEVYKDLTIRYELAKDDLQREHSRQIDEREEKIRNLHKELERKNSEIERLKSDPDTDGYRTQIKNDIRQELEKEYKHRTDIITKTLQQKSEENMARHKKEIEYDAKKTMLDLQHQLKWITEERNRLKTAMEATEDQKAAVEKITQEIEIAASKDASELHVSSSYGAFSRISVLTQTDTPIHTPVNPLSPLMLHDLSSDMSTSLERRGSMPSLNSSNPMDQSIMPVNASQFYLDSSHPSHEDFGRIQSPDQVQFGEIATEDDSREMGTQTKLSMKTVETMVTIQDVTDGSTVLILWDDRHRAYVLFSSSPFIHFVKESSLRRMQLSLTNPKRTWILGRVIKVDLCVIKKPENRYKLPIEARVYRVEVEPVPIEPPPTSSSRSRASTSAN</sequence>
<keyword evidence="1" id="KW-0072">Autophagy</keyword>
<evidence type="ECO:0000256" key="1">
    <source>
        <dbReference type="ARBA" id="ARBA00023006"/>
    </source>
</evidence>
<feature type="coiled-coil region" evidence="3">
    <location>
        <begin position="682"/>
        <end position="851"/>
    </location>
</feature>
<dbReference type="PANTHER" id="PTHR13222:SF1">
    <property type="entry name" value="RB1-INDUCIBLE COILED-COIL PROTEIN 1"/>
    <property type="match status" value="1"/>
</dbReference>
<dbReference type="GO" id="GO:0061723">
    <property type="term" value="P:glycophagy"/>
    <property type="evidence" value="ECO:0007669"/>
    <property type="project" value="TreeGrafter"/>
</dbReference>
<dbReference type="GO" id="GO:0034727">
    <property type="term" value="P:piecemeal microautophagy of the nucleus"/>
    <property type="evidence" value="ECO:0007669"/>
    <property type="project" value="TreeGrafter"/>
</dbReference>
<feature type="compositionally biased region" description="Polar residues" evidence="4">
    <location>
        <begin position="1008"/>
        <end position="1017"/>
    </location>
</feature>
<dbReference type="GO" id="GO:0034045">
    <property type="term" value="C:phagophore assembly site membrane"/>
    <property type="evidence" value="ECO:0007669"/>
    <property type="project" value="TreeGrafter"/>
</dbReference>
<feature type="region of interest" description="Disordered" evidence="4">
    <location>
        <begin position="1166"/>
        <end position="1186"/>
    </location>
</feature>